<evidence type="ECO:0000313" key="3">
    <source>
        <dbReference type="Proteomes" id="UP001153076"/>
    </source>
</evidence>
<evidence type="ECO:0000256" key="1">
    <source>
        <dbReference type="SAM" id="MobiDB-lite"/>
    </source>
</evidence>
<accession>A0A9Q1Q890</accession>
<evidence type="ECO:0000313" key="2">
    <source>
        <dbReference type="EMBL" id="KAJ8431836.1"/>
    </source>
</evidence>
<feature type="region of interest" description="Disordered" evidence="1">
    <location>
        <begin position="1"/>
        <end position="21"/>
    </location>
</feature>
<comment type="caution">
    <text evidence="2">The sequence shown here is derived from an EMBL/GenBank/DDBJ whole genome shotgun (WGS) entry which is preliminary data.</text>
</comment>
<organism evidence="2 3">
    <name type="scientific">Carnegiea gigantea</name>
    <dbReference type="NCBI Taxonomy" id="171969"/>
    <lineage>
        <taxon>Eukaryota</taxon>
        <taxon>Viridiplantae</taxon>
        <taxon>Streptophyta</taxon>
        <taxon>Embryophyta</taxon>
        <taxon>Tracheophyta</taxon>
        <taxon>Spermatophyta</taxon>
        <taxon>Magnoliopsida</taxon>
        <taxon>eudicotyledons</taxon>
        <taxon>Gunneridae</taxon>
        <taxon>Pentapetalae</taxon>
        <taxon>Caryophyllales</taxon>
        <taxon>Cactineae</taxon>
        <taxon>Cactaceae</taxon>
        <taxon>Cactoideae</taxon>
        <taxon>Echinocereeae</taxon>
        <taxon>Carnegiea</taxon>
    </lineage>
</organism>
<reference evidence="2" key="1">
    <citation type="submission" date="2022-04" db="EMBL/GenBank/DDBJ databases">
        <title>Carnegiea gigantea Genome sequencing and assembly v2.</title>
        <authorList>
            <person name="Copetti D."/>
            <person name="Sanderson M.J."/>
            <person name="Burquez A."/>
            <person name="Wojciechowski M.F."/>
        </authorList>
    </citation>
    <scope>NUCLEOTIDE SEQUENCE</scope>
    <source>
        <strain evidence="2">SGP5-SGP5p</strain>
        <tissue evidence="2">Aerial part</tissue>
    </source>
</reference>
<keyword evidence="3" id="KW-1185">Reference proteome</keyword>
<proteinExistence type="predicted"/>
<sequence length="178" mass="20512">MEAQQREEQTPNREGAQQAYETVTLTTVPQANLVVITPQAPIQSASGEQGEELPEEIDLITEKGTLQKQEVFYEWRPIKCNHCEMFGHGEQECKKKHMTKQVWVPTRQQNEEPEDHIQPNNQVERQSNNPEEEQGFISVPRRSAARNIMTPRNEEGISDHTPIMISFQKLETKSSFKL</sequence>
<feature type="compositionally biased region" description="Basic and acidic residues" evidence="1">
    <location>
        <begin position="1"/>
        <end position="11"/>
    </location>
</feature>
<dbReference type="AlphaFoldDB" id="A0A9Q1Q890"/>
<name>A0A9Q1Q890_9CARY</name>
<feature type="region of interest" description="Disordered" evidence="1">
    <location>
        <begin position="106"/>
        <end position="135"/>
    </location>
</feature>
<gene>
    <name evidence="2" type="ORF">Cgig2_023480</name>
</gene>
<dbReference type="Proteomes" id="UP001153076">
    <property type="component" value="Unassembled WGS sequence"/>
</dbReference>
<feature type="compositionally biased region" description="Polar residues" evidence="1">
    <location>
        <begin position="118"/>
        <end position="129"/>
    </location>
</feature>
<protein>
    <submittedName>
        <fullName evidence="2">Uncharacterized protein</fullName>
    </submittedName>
</protein>
<dbReference type="EMBL" id="JAKOGI010000659">
    <property type="protein sequence ID" value="KAJ8431836.1"/>
    <property type="molecule type" value="Genomic_DNA"/>
</dbReference>